<evidence type="ECO:0000313" key="2">
    <source>
        <dbReference type="Proteomes" id="UP000323506"/>
    </source>
</evidence>
<sequence>MVQSAQQNIRQWRDTKYLFSISLQKDWSLNFFSSTGLVLEPNIINILLTWQRSPRVAIPSPLLTRVSFFYLNLW</sequence>
<name>A0A5D2F764_GOSDA</name>
<reference evidence="1 2" key="1">
    <citation type="submission" date="2019-06" db="EMBL/GenBank/DDBJ databases">
        <title>WGS assembly of Gossypium darwinii.</title>
        <authorList>
            <person name="Chen Z.J."/>
            <person name="Sreedasyam A."/>
            <person name="Ando A."/>
            <person name="Song Q."/>
            <person name="De L."/>
            <person name="Hulse-Kemp A."/>
            <person name="Ding M."/>
            <person name="Ye W."/>
            <person name="Kirkbride R."/>
            <person name="Jenkins J."/>
            <person name="Plott C."/>
            <person name="Lovell J."/>
            <person name="Lin Y.-M."/>
            <person name="Vaughn R."/>
            <person name="Liu B."/>
            <person name="Li W."/>
            <person name="Simpson S."/>
            <person name="Scheffler B."/>
            <person name="Saski C."/>
            <person name="Grover C."/>
            <person name="Hu G."/>
            <person name="Conover J."/>
            <person name="Carlson J."/>
            <person name="Shu S."/>
            <person name="Boston L."/>
            <person name="Williams M."/>
            <person name="Peterson D."/>
            <person name="Mcgee K."/>
            <person name="Jones D."/>
            <person name="Wendel J."/>
            <person name="Stelly D."/>
            <person name="Grimwood J."/>
            <person name="Schmutz J."/>
        </authorList>
    </citation>
    <scope>NUCLEOTIDE SEQUENCE [LARGE SCALE GENOMIC DNA]</scope>
    <source>
        <strain evidence="1">1808015.09</strain>
    </source>
</reference>
<proteinExistence type="predicted"/>
<dbReference type="AlphaFoldDB" id="A0A5D2F764"/>
<keyword evidence="2" id="KW-1185">Reference proteome</keyword>
<organism evidence="1 2">
    <name type="scientific">Gossypium darwinii</name>
    <name type="common">Darwin's cotton</name>
    <name type="synonym">Gossypium barbadense var. darwinii</name>
    <dbReference type="NCBI Taxonomy" id="34276"/>
    <lineage>
        <taxon>Eukaryota</taxon>
        <taxon>Viridiplantae</taxon>
        <taxon>Streptophyta</taxon>
        <taxon>Embryophyta</taxon>
        <taxon>Tracheophyta</taxon>
        <taxon>Spermatophyta</taxon>
        <taxon>Magnoliopsida</taxon>
        <taxon>eudicotyledons</taxon>
        <taxon>Gunneridae</taxon>
        <taxon>Pentapetalae</taxon>
        <taxon>rosids</taxon>
        <taxon>malvids</taxon>
        <taxon>Malvales</taxon>
        <taxon>Malvaceae</taxon>
        <taxon>Malvoideae</taxon>
        <taxon>Gossypium</taxon>
    </lineage>
</organism>
<evidence type="ECO:0000313" key="1">
    <source>
        <dbReference type="EMBL" id="TYH01070.1"/>
    </source>
</evidence>
<dbReference type="EMBL" id="CM017696">
    <property type="protein sequence ID" value="TYH01070.1"/>
    <property type="molecule type" value="Genomic_DNA"/>
</dbReference>
<accession>A0A5D2F764</accession>
<dbReference type="Proteomes" id="UP000323506">
    <property type="component" value="Chromosome A09"/>
</dbReference>
<gene>
    <name evidence="1" type="ORF">ES288_A09G028300v1</name>
</gene>
<protein>
    <submittedName>
        <fullName evidence="1">Uncharacterized protein</fullName>
    </submittedName>
</protein>